<dbReference type="AlphaFoldDB" id="A0A4Q7Y736"/>
<accession>A0A4Q7Y736</accession>
<comment type="caution">
    <text evidence="1">The sequence shown here is derived from an EMBL/GenBank/DDBJ whole genome shotgun (WGS) entry which is preliminary data.</text>
</comment>
<evidence type="ECO:0000313" key="2">
    <source>
        <dbReference type="Proteomes" id="UP000292507"/>
    </source>
</evidence>
<dbReference type="EMBL" id="SHKV01000001">
    <property type="protein sequence ID" value="RZU31765.1"/>
    <property type="molecule type" value="Genomic_DNA"/>
</dbReference>
<proteinExistence type="predicted"/>
<keyword evidence="2" id="KW-1185">Reference proteome</keyword>
<reference evidence="1 2" key="1">
    <citation type="submission" date="2019-02" db="EMBL/GenBank/DDBJ databases">
        <title>Sequencing the genomes of 1000 actinobacteria strains.</title>
        <authorList>
            <person name="Klenk H.-P."/>
        </authorList>
    </citation>
    <scope>NUCLEOTIDE SEQUENCE [LARGE SCALE GENOMIC DNA]</scope>
    <source>
        <strain evidence="1 2">DSM 44509</strain>
    </source>
</reference>
<sequence>MLTEIGFTDIAIGEPVDTFGDAGGEINARAYEVYGYSFLARKPVEFQ</sequence>
<name>A0A4Q7Y736_9ACTN</name>
<organism evidence="1 2">
    <name type="scientific">Blastococcus saxobsidens</name>
    <dbReference type="NCBI Taxonomy" id="138336"/>
    <lineage>
        <taxon>Bacteria</taxon>
        <taxon>Bacillati</taxon>
        <taxon>Actinomycetota</taxon>
        <taxon>Actinomycetes</taxon>
        <taxon>Geodermatophilales</taxon>
        <taxon>Geodermatophilaceae</taxon>
        <taxon>Blastococcus</taxon>
    </lineage>
</organism>
<protein>
    <recommendedName>
        <fullName evidence="3">Methyltransferase</fullName>
    </recommendedName>
</protein>
<dbReference type="Proteomes" id="UP000292507">
    <property type="component" value="Unassembled WGS sequence"/>
</dbReference>
<evidence type="ECO:0008006" key="3">
    <source>
        <dbReference type="Google" id="ProtNLM"/>
    </source>
</evidence>
<evidence type="ECO:0000313" key="1">
    <source>
        <dbReference type="EMBL" id="RZU31765.1"/>
    </source>
</evidence>
<gene>
    <name evidence="1" type="ORF">BKA19_1445</name>
</gene>